<dbReference type="InterPro" id="IPR039960">
    <property type="entry name" value="MCP1"/>
</dbReference>
<proteinExistence type="predicted"/>
<dbReference type="SMART" id="SM00212">
    <property type="entry name" value="UBCc"/>
    <property type="match status" value="1"/>
</dbReference>
<gene>
    <name evidence="8" type="ORF">PANT_9d00318</name>
</gene>
<evidence type="ECO:0000313" key="9">
    <source>
        <dbReference type="Proteomes" id="UP000011976"/>
    </source>
</evidence>
<evidence type="ECO:0000313" key="8">
    <source>
        <dbReference type="EMBL" id="GAC73891.1"/>
    </source>
</evidence>
<dbReference type="SUPFAM" id="SSF54495">
    <property type="entry name" value="UBC-like"/>
    <property type="match status" value="1"/>
</dbReference>
<dbReference type="PANTHER" id="PTHR38409">
    <property type="entry name" value="MDM10-COMPLEMENTING PROTEIN 1"/>
    <property type="match status" value="1"/>
</dbReference>
<evidence type="ECO:0000256" key="6">
    <source>
        <dbReference type="SAM" id="Phobius"/>
    </source>
</evidence>
<feature type="transmembrane region" description="Helical" evidence="6">
    <location>
        <begin position="494"/>
        <end position="516"/>
    </location>
</feature>
<keyword evidence="2" id="KW-0808">Transferase</keyword>
<organism evidence="8 9">
    <name type="scientific">Pseudozyma antarctica (strain T-34)</name>
    <name type="common">Yeast</name>
    <name type="synonym">Candida antarctica</name>
    <dbReference type="NCBI Taxonomy" id="1151754"/>
    <lineage>
        <taxon>Eukaryota</taxon>
        <taxon>Fungi</taxon>
        <taxon>Dikarya</taxon>
        <taxon>Basidiomycota</taxon>
        <taxon>Ustilaginomycotina</taxon>
        <taxon>Ustilaginomycetes</taxon>
        <taxon>Ustilaginales</taxon>
        <taxon>Ustilaginaceae</taxon>
        <taxon>Moesziomyces</taxon>
    </lineage>
</organism>
<evidence type="ECO:0000256" key="4">
    <source>
        <dbReference type="ARBA" id="ARBA00022786"/>
    </source>
</evidence>
<keyword evidence="5" id="KW-0067">ATP-binding</keyword>
<sequence>MASSKRIAKELGDLTKEPVQGITVEPKEDNIYKWTAKLQGPAESPYAGGTFLVDVDFPIEYPFKSPKVRFSTRIYHPNIDEAGSEYPKLCCFDEAMGSEAWKPSTKAVTILLSILQLLEEPNPDDALVASIAELFNTDRAKFNKTAQEYTKKVRITMTGMLVDIDADALYPSHYLASSHSVRLCMSQNDPHFDPRSPPPTANVSAKKQCFTTLAGAQSALDIDHPHVMRESKSFDPLGLCSGQGTMCGTDLAGMVLHRVGLRLGEVRVPAATRRRVLSVLTRVQTGSAAALAAFGVVHLSAPLVGLLHLGGDVNDRVDAVSRWMLLGRVAYQSALGEALLWTALATHLLAGITKRLVTRFTTAAPTRSADDLRNVKVEEPTVVEEPLKRTAKLSVAQASGYMLAPFVLHHAWINRIVPSTPKAPISSLSPSELDYSFVAHTLSHPNTGVRIVMATAYTVLIAAFAVHTSYAIPALLRTIKPTWRRRASSRPRPALLASSLAITLLTSLVALVPMGARGGLAISGPLKARYDAVLRSVFPTRLFFVHL</sequence>
<dbReference type="PROSITE" id="PS50127">
    <property type="entry name" value="UBC_2"/>
    <property type="match status" value="1"/>
</dbReference>
<evidence type="ECO:0000256" key="3">
    <source>
        <dbReference type="ARBA" id="ARBA00022741"/>
    </source>
</evidence>
<feature type="transmembrane region" description="Helical" evidence="6">
    <location>
        <begin position="451"/>
        <end position="473"/>
    </location>
</feature>
<evidence type="ECO:0000259" key="7">
    <source>
        <dbReference type="PROSITE" id="PS50127"/>
    </source>
</evidence>
<keyword evidence="6" id="KW-0812">Transmembrane</keyword>
<dbReference type="GO" id="GO:0055088">
    <property type="term" value="P:lipid homeostasis"/>
    <property type="evidence" value="ECO:0007669"/>
    <property type="project" value="InterPro"/>
</dbReference>
<evidence type="ECO:0000256" key="2">
    <source>
        <dbReference type="ARBA" id="ARBA00022679"/>
    </source>
</evidence>
<evidence type="ECO:0000256" key="1">
    <source>
        <dbReference type="ARBA" id="ARBA00012486"/>
    </source>
</evidence>
<dbReference type="EMBL" id="DF196775">
    <property type="protein sequence ID" value="GAC73891.1"/>
    <property type="molecule type" value="Genomic_DNA"/>
</dbReference>
<dbReference type="STRING" id="1151754.M9LP95"/>
<dbReference type="InterPro" id="IPR000608">
    <property type="entry name" value="UBC"/>
</dbReference>
<keyword evidence="3" id="KW-0547">Nucleotide-binding</keyword>
<dbReference type="CDD" id="cd23815">
    <property type="entry name" value="UBCc_SpUBC14-like"/>
    <property type="match status" value="1"/>
</dbReference>
<evidence type="ECO:0000256" key="5">
    <source>
        <dbReference type="ARBA" id="ARBA00022840"/>
    </source>
</evidence>
<dbReference type="Gene3D" id="3.10.110.10">
    <property type="entry name" value="Ubiquitin Conjugating Enzyme"/>
    <property type="match status" value="1"/>
</dbReference>
<keyword evidence="6" id="KW-1133">Transmembrane helix</keyword>
<dbReference type="Proteomes" id="UP000011976">
    <property type="component" value="Unassembled WGS sequence"/>
</dbReference>
<dbReference type="PANTHER" id="PTHR38409:SF1">
    <property type="entry name" value="MITOCHONDRIAL ADAPTER PROTEIN MCP1"/>
    <property type="match status" value="1"/>
</dbReference>
<dbReference type="Pfam" id="PF00179">
    <property type="entry name" value="UQ_con"/>
    <property type="match status" value="1"/>
</dbReference>
<keyword evidence="6" id="KW-0472">Membrane</keyword>
<feature type="domain" description="UBC core" evidence="7">
    <location>
        <begin position="2"/>
        <end position="155"/>
    </location>
</feature>
<dbReference type="AlphaFoldDB" id="M9LP95"/>
<name>M9LP95_PSEA3</name>
<reference evidence="9" key="1">
    <citation type="journal article" date="2013" name="Genome Announc.">
        <title>Genome sequence of the basidiomycetous yeast Pseudozyma antarctica T-34, a producer of the glycolipid biosurfactants mannosylerythritol lipids.</title>
        <authorList>
            <person name="Morita T."/>
            <person name="Koike H."/>
            <person name="Koyama Y."/>
            <person name="Hagiwara H."/>
            <person name="Ito E."/>
            <person name="Fukuoka T."/>
            <person name="Imura T."/>
            <person name="Machida M."/>
            <person name="Kitamoto D."/>
        </authorList>
    </citation>
    <scope>NUCLEOTIDE SEQUENCE [LARGE SCALE GENOMIC DNA]</scope>
    <source>
        <strain evidence="9">T-34</strain>
    </source>
</reference>
<dbReference type="GO" id="GO:0005524">
    <property type="term" value="F:ATP binding"/>
    <property type="evidence" value="ECO:0007669"/>
    <property type="project" value="UniProtKB-KW"/>
</dbReference>
<dbReference type="EC" id="2.3.2.23" evidence="1"/>
<protein>
    <recommendedName>
        <fullName evidence="1">E2 ubiquitin-conjugating enzyme</fullName>
        <ecNumber evidence="1">2.3.2.23</ecNumber>
    </recommendedName>
</protein>
<accession>M9LP95</accession>
<keyword evidence="4" id="KW-0833">Ubl conjugation pathway</keyword>
<dbReference type="FunFam" id="3.10.110.10:FF:000060">
    <property type="entry name" value="Ubiquitin conjugating enzyme (UbcB)"/>
    <property type="match status" value="1"/>
</dbReference>
<dbReference type="InterPro" id="IPR016135">
    <property type="entry name" value="UBQ-conjugating_enzyme/RWD"/>
</dbReference>
<dbReference type="GO" id="GO:0061631">
    <property type="term" value="F:ubiquitin conjugating enzyme activity"/>
    <property type="evidence" value="ECO:0007669"/>
    <property type="project" value="UniProtKB-EC"/>
</dbReference>